<evidence type="ECO:0000313" key="3">
    <source>
        <dbReference type="Proteomes" id="UP000681340"/>
    </source>
</evidence>
<dbReference type="InterPro" id="IPR010852">
    <property type="entry name" value="ABATE"/>
</dbReference>
<dbReference type="InterPro" id="IPR023286">
    <property type="entry name" value="ABATE_dom_sf"/>
</dbReference>
<dbReference type="PANTHER" id="PTHR35525">
    <property type="entry name" value="BLL6575 PROTEIN"/>
    <property type="match status" value="1"/>
</dbReference>
<dbReference type="SUPFAM" id="SSF160904">
    <property type="entry name" value="Jann2411-like"/>
    <property type="match status" value="1"/>
</dbReference>
<dbReference type="AlphaFoldDB" id="A0A919S4F0"/>
<accession>A0A919S4F0</accession>
<dbReference type="EMBL" id="BOQL01000014">
    <property type="protein sequence ID" value="GIM64926.1"/>
    <property type="molecule type" value="Genomic_DNA"/>
</dbReference>
<dbReference type="Gene3D" id="1.10.3300.10">
    <property type="entry name" value="Jann2411-like domain"/>
    <property type="match status" value="1"/>
</dbReference>
<dbReference type="Proteomes" id="UP000681340">
    <property type="component" value="Unassembled WGS sequence"/>
</dbReference>
<reference evidence="2" key="1">
    <citation type="submission" date="2021-03" db="EMBL/GenBank/DDBJ databases">
        <title>Whole genome shotgun sequence of Actinoplanes auranticolor NBRC 12245.</title>
        <authorList>
            <person name="Komaki H."/>
            <person name="Tamura T."/>
        </authorList>
    </citation>
    <scope>NUCLEOTIDE SEQUENCE</scope>
    <source>
        <strain evidence="2">NBRC 12245</strain>
    </source>
</reference>
<proteinExistence type="predicted"/>
<dbReference type="Pfam" id="PF07336">
    <property type="entry name" value="ABATE"/>
    <property type="match status" value="1"/>
</dbReference>
<name>A0A919S4F0_9ACTN</name>
<gene>
    <name evidence="2" type="ORF">Aau02nite_13600</name>
</gene>
<comment type="caution">
    <text evidence="2">The sequence shown here is derived from an EMBL/GenBank/DDBJ whole genome shotgun (WGS) entry which is preliminary data.</text>
</comment>
<evidence type="ECO:0000259" key="1">
    <source>
        <dbReference type="Pfam" id="PF11706"/>
    </source>
</evidence>
<evidence type="ECO:0000313" key="2">
    <source>
        <dbReference type="EMBL" id="GIM64926.1"/>
    </source>
</evidence>
<dbReference type="PANTHER" id="PTHR35525:SF3">
    <property type="entry name" value="BLL6575 PROTEIN"/>
    <property type="match status" value="1"/>
</dbReference>
<dbReference type="RefSeq" id="WP_212987433.1">
    <property type="nucleotide sequence ID" value="NZ_BAABEA010000003.1"/>
</dbReference>
<organism evidence="2 3">
    <name type="scientific">Actinoplanes auranticolor</name>
    <dbReference type="NCBI Taxonomy" id="47988"/>
    <lineage>
        <taxon>Bacteria</taxon>
        <taxon>Bacillati</taxon>
        <taxon>Actinomycetota</taxon>
        <taxon>Actinomycetes</taxon>
        <taxon>Micromonosporales</taxon>
        <taxon>Micromonosporaceae</taxon>
        <taxon>Actinoplanes</taxon>
    </lineage>
</organism>
<keyword evidence="3" id="KW-1185">Reference proteome</keyword>
<feature type="domain" description="Zinc finger CGNR" evidence="1">
    <location>
        <begin position="127"/>
        <end position="169"/>
    </location>
</feature>
<dbReference type="InterPro" id="IPR021005">
    <property type="entry name" value="Znf_CGNR"/>
</dbReference>
<sequence>MPEDVCTPAVCTTSDLIVGFANSGAELTAWLTRYAGEPTVDEVDVVAARDLRAALLTLLRAHSDCAGEDEVASAQGYLERIAARYPLVPRISAEGCTLVPAQTGVLGVFGAVLAAVTNLAYQGGWPRVKVCKNIGCHEAFFDKTRNCSGLYCSPACSSQVSMRAYRSRQRSA</sequence>
<dbReference type="Pfam" id="PF11706">
    <property type="entry name" value="zf-CGNR"/>
    <property type="match status" value="1"/>
</dbReference>
<protein>
    <recommendedName>
        <fullName evidence="1">Zinc finger CGNR domain-containing protein</fullName>
    </recommendedName>
</protein>